<accession>A0A161PZN4</accession>
<evidence type="ECO:0000313" key="3">
    <source>
        <dbReference type="Proteomes" id="UP000075787"/>
    </source>
</evidence>
<dbReference type="GeneID" id="97242813"/>
<name>A0A161PZN4_9PROT</name>
<evidence type="ECO:0008006" key="4">
    <source>
        <dbReference type="Google" id="ProtNLM"/>
    </source>
</evidence>
<comment type="caution">
    <text evidence="2">The sequence shown here is derived from an EMBL/GenBank/DDBJ whole genome shotgun (WGS) entry which is preliminary data.</text>
</comment>
<dbReference type="InterPro" id="IPR025961">
    <property type="entry name" value="Metal_resist"/>
</dbReference>
<reference evidence="2 3" key="1">
    <citation type="submission" date="2015-12" db="EMBL/GenBank/DDBJ databases">
        <title>Genome sequence of Tistrella mobilis MCCC 1A02139.</title>
        <authorList>
            <person name="Lu L."/>
            <person name="Lai Q."/>
            <person name="Shao Z."/>
            <person name="Qian P."/>
        </authorList>
    </citation>
    <scope>NUCLEOTIDE SEQUENCE [LARGE SCALE GENOMIC DNA]</scope>
    <source>
        <strain evidence="2 3">MCCC 1A02139</strain>
    </source>
</reference>
<sequence>MTLTGRRARWVVGGLIASLALNLFVAGIFLSGVLMRPGGHDRGIHRLLHDMPEPQRDAVKTAFEARRPELRQRLMALKDARGELKAVIRATPMASPEALEEALARVAARDREMQDLTSDLVVEGWRRAAAGPR</sequence>
<dbReference type="Pfam" id="PF13801">
    <property type="entry name" value="Metal_resist"/>
    <property type="match status" value="1"/>
</dbReference>
<organism evidence="2 3">
    <name type="scientific">Tistrella mobilis</name>
    <dbReference type="NCBI Taxonomy" id="171437"/>
    <lineage>
        <taxon>Bacteria</taxon>
        <taxon>Pseudomonadati</taxon>
        <taxon>Pseudomonadota</taxon>
        <taxon>Alphaproteobacteria</taxon>
        <taxon>Geminicoccales</taxon>
        <taxon>Geminicoccaceae</taxon>
        <taxon>Tistrella</taxon>
    </lineage>
</organism>
<keyword evidence="1" id="KW-1133">Transmembrane helix</keyword>
<dbReference type="AlphaFoldDB" id="A0A161PZN4"/>
<dbReference type="Proteomes" id="UP000075787">
    <property type="component" value="Unassembled WGS sequence"/>
</dbReference>
<dbReference type="RefSeq" id="WP_062761455.1">
    <property type="nucleotide sequence ID" value="NZ_CP121013.1"/>
</dbReference>
<feature type="transmembrane region" description="Helical" evidence="1">
    <location>
        <begin position="12"/>
        <end position="35"/>
    </location>
</feature>
<proteinExistence type="predicted"/>
<protein>
    <recommendedName>
        <fullName evidence="4">Periplasmic heavy metal sensor</fullName>
    </recommendedName>
</protein>
<evidence type="ECO:0000256" key="1">
    <source>
        <dbReference type="SAM" id="Phobius"/>
    </source>
</evidence>
<gene>
    <name evidence="2" type="ORF">AUP44_19790</name>
</gene>
<keyword evidence="1" id="KW-0812">Transmembrane</keyword>
<dbReference type="EMBL" id="LPZR01000017">
    <property type="protein sequence ID" value="KYO57507.1"/>
    <property type="molecule type" value="Genomic_DNA"/>
</dbReference>
<evidence type="ECO:0000313" key="2">
    <source>
        <dbReference type="EMBL" id="KYO57507.1"/>
    </source>
</evidence>
<keyword evidence="1" id="KW-0472">Membrane</keyword>